<dbReference type="EMBL" id="FNTV01000001">
    <property type="protein sequence ID" value="SEE34114.1"/>
    <property type="molecule type" value="Genomic_DNA"/>
</dbReference>
<accession>A0A1H5I238</accession>
<proteinExistence type="predicted"/>
<reference evidence="1 2" key="1">
    <citation type="submission" date="2016-10" db="EMBL/GenBank/DDBJ databases">
        <authorList>
            <person name="de Groot N.N."/>
        </authorList>
    </citation>
    <scope>NUCLEOTIDE SEQUENCE [LARGE SCALE GENOMIC DNA]</scope>
    <source>
        <strain evidence="1 2">DSM 22274</strain>
    </source>
</reference>
<evidence type="ECO:0000313" key="1">
    <source>
        <dbReference type="EMBL" id="SEE34114.1"/>
    </source>
</evidence>
<gene>
    <name evidence="1" type="ORF">SAMN04489740_1172</name>
</gene>
<name>A0A1H5I238_9MICC</name>
<protein>
    <submittedName>
        <fullName evidence="1">Uncharacterized protein</fullName>
    </submittedName>
</protein>
<organism evidence="1 2">
    <name type="scientific">Arthrobacter alpinus</name>
    <dbReference type="NCBI Taxonomy" id="656366"/>
    <lineage>
        <taxon>Bacteria</taxon>
        <taxon>Bacillati</taxon>
        <taxon>Actinomycetota</taxon>
        <taxon>Actinomycetes</taxon>
        <taxon>Micrococcales</taxon>
        <taxon>Micrococcaceae</taxon>
        <taxon>Arthrobacter</taxon>
    </lineage>
</organism>
<sequence length="90" mass="10139">MCRDRGGYFNVTFKDDCKSSQWAVFSAKCPSHQSLERDGINCHAIHHEGHARYELSDPRPSLVDPLRARQICAESHVEQVLQAQDCGAVQ</sequence>
<dbReference type="AlphaFoldDB" id="A0A1H5I238"/>
<evidence type="ECO:0000313" key="2">
    <source>
        <dbReference type="Proteomes" id="UP000182725"/>
    </source>
</evidence>
<dbReference type="Proteomes" id="UP000182725">
    <property type="component" value="Unassembled WGS sequence"/>
</dbReference>